<keyword evidence="5 6" id="KW-0472">Membrane</keyword>
<dbReference type="InterPro" id="IPR002797">
    <property type="entry name" value="Polysacc_synth"/>
</dbReference>
<dbReference type="InterPro" id="IPR050833">
    <property type="entry name" value="Poly_Biosynth_Transport"/>
</dbReference>
<keyword evidence="4 6" id="KW-1133">Transmembrane helix</keyword>
<feature type="transmembrane region" description="Helical" evidence="6">
    <location>
        <begin position="155"/>
        <end position="176"/>
    </location>
</feature>
<feature type="transmembrane region" description="Helical" evidence="6">
    <location>
        <begin position="121"/>
        <end position="143"/>
    </location>
</feature>
<feature type="transmembrane region" description="Helical" evidence="6">
    <location>
        <begin position="387"/>
        <end position="403"/>
    </location>
</feature>
<sequence length="500" mass="54135">MDNPFERLARGSLYLLLGNITTSTVGAVFWIILAKMLDSVHIGQAMIVIALMTSIIAFTGSGVQTALTKYIAEHNAKSEYKESRRIINIGLIISLLIGTIVGIILFLLSDSISMIYSSSEGMAFLISLASLSYIPANAIVASISSIYTAYHKTQYVLLTTVIFQASRLIASIALAINGFEALAIIVGFSIASIINSVIGYIIMRSVSKHYVRRERGEDVKVEADDSKNKFSIKALLTFSGYNYIATGLRTLRNQIGVLTIGTYSVELSAFYGISSLIANVVGQVMISIASMLLPTVSEEIVKGNRDGVKHLFSIAMRIALVLNGFLVLLLLIEPTYILRMISHSYVEASDALRILVIAYLINSTSNLMASMLNAINRAKDIAMRESISSAIIVALTPLLVPILGIEGAAIALLVGSLSNLVLSYMLISRQGFTLSMNVYRAPLSIVVAFTLGYILLVVYGNTLISLILALSVHMLFSLAVKAITRKEISTIISVLIARGR</sequence>
<name>A0A2K5AQ79_9ARCH</name>
<dbReference type="Pfam" id="PF01943">
    <property type="entry name" value="Polysacc_synt"/>
    <property type="match status" value="1"/>
</dbReference>
<keyword evidence="8" id="KW-1185">Reference proteome</keyword>
<dbReference type="KEGG" id="ncv:NCAV_0597"/>
<dbReference type="AlphaFoldDB" id="A0A2K5AQ79"/>
<gene>
    <name evidence="7" type="ORF">NCAV_0597</name>
</gene>
<evidence type="ECO:0000313" key="7">
    <source>
        <dbReference type="EMBL" id="SPC33790.1"/>
    </source>
</evidence>
<protein>
    <submittedName>
        <fullName evidence="7">Uncharacterized protein</fullName>
    </submittedName>
</protein>
<feature type="transmembrane region" description="Helical" evidence="6">
    <location>
        <begin position="45"/>
        <end position="67"/>
    </location>
</feature>
<keyword evidence="2" id="KW-1003">Cell membrane</keyword>
<organism evidence="7 8">
    <name type="scientific">Candidatus Nitrosocaldus cavascurensis</name>
    <dbReference type="NCBI Taxonomy" id="2058097"/>
    <lineage>
        <taxon>Archaea</taxon>
        <taxon>Nitrososphaerota</taxon>
        <taxon>Nitrososphaeria</taxon>
        <taxon>Candidatus Nitrosocaldales</taxon>
        <taxon>Candidatus Nitrosocaldaceae</taxon>
        <taxon>Candidatus Nitrosocaldus</taxon>
    </lineage>
</organism>
<dbReference type="GeneID" id="41594682"/>
<feature type="transmembrane region" description="Helical" evidence="6">
    <location>
        <begin position="439"/>
        <end position="458"/>
    </location>
</feature>
<dbReference type="PANTHER" id="PTHR30250">
    <property type="entry name" value="PST FAMILY PREDICTED COLANIC ACID TRANSPORTER"/>
    <property type="match status" value="1"/>
</dbReference>
<feature type="transmembrane region" description="Helical" evidence="6">
    <location>
        <begin position="464"/>
        <end position="483"/>
    </location>
</feature>
<feature type="transmembrane region" description="Helical" evidence="6">
    <location>
        <begin position="87"/>
        <end position="109"/>
    </location>
</feature>
<dbReference type="RefSeq" id="WP_103287412.1">
    <property type="nucleotide sequence ID" value="NZ_LT981265.1"/>
</dbReference>
<dbReference type="Proteomes" id="UP000236248">
    <property type="component" value="Chromosome NCAV"/>
</dbReference>
<dbReference type="EMBL" id="LT981265">
    <property type="protein sequence ID" value="SPC33790.1"/>
    <property type="molecule type" value="Genomic_DNA"/>
</dbReference>
<feature type="transmembrane region" description="Helical" evidence="6">
    <location>
        <begin position="409"/>
        <end position="427"/>
    </location>
</feature>
<feature type="transmembrane region" description="Helical" evidence="6">
    <location>
        <begin position="182"/>
        <end position="203"/>
    </location>
</feature>
<evidence type="ECO:0000313" key="8">
    <source>
        <dbReference type="Proteomes" id="UP000236248"/>
    </source>
</evidence>
<dbReference type="GO" id="GO:0005886">
    <property type="term" value="C:plasma membrane"/>
    <property type="evidence" value="ECO:0007669"/>
    <property type="project" value="UniProtKB-SubCell"/>
</dbReference>
<evidence type="ECO:0000256" key="4">
    <source>
        <dbReference type="ARBA" id="ARBA00022989"/>
    </source>
</evidence>
<evidence type="ECO:0000256" key="5">
    <source>
        <dbReference type="ARBA" id="ARBA00023136"/>
    </source>
</evidence>
<evidence type="ECO:0000256" key="2">
    <source>
        <dbReference type="ARBA" id="ARBA00022475"/>
    </source>
</evidence>
<evidence type="ECO:0000256" key="6">
    <source>
        <dbReference type="SAM" id="Phobius"/>
    </source>
</evidence>
<reference evidence="8" key="1">
    <citation type="submission" date="2018-01" db="EMBL/GenBank/DDBJ databases">
        <authorList>
            <person name="Kerou L M."/>
        </authorList>
    </citation>
    <scope>NUCLEOTIDE SEQUENCE [LARGE SCALE GENOMIC DNA]</scope>
    <source>
        <strain evidence="8">SCU2</strain>
    </source>
</reference>
<evidence type="ECO:0000256" key="1">
    <source>
        <dbReference type="ARBA" id="ARBA00004651"/>
    </source>
</evidence>
<dbReference type="PANTHER" id="PTHR30250:SF28">
    <property type="entry name" value="POLYSACCHARIDE BIOSYNTHESIS PROTEIN"/>
    <property type="match status" value="1"/>
</dbReference>
<keyword evidence="3 6" id="KW-0812">Transmembrane</keyword>
<comment type="subcellular location">
    <subcellularLocation>
        <location evidence="1">Cell membrane</location>
        <topology evidence="1">Multi-pass membrane protein</topology>
    </subcellularLocation>
</comment>
<feature type="transmembrane region" description="Helical" evidence="6">
    <location>
        <begin position="352"/>
        <end position="375"/>
    </location>
</feature>
<feature type="transmembrane region" description="Helical" evidence="6">
    <location>
        <begin position="314"/>
        <end position="332"/>
    </location>
</feature>
<evidence type="ECO:0000256" key="3">
    <source>
        <dbReference type="ARBA" id="ARBA00022692"/>
    </source>
</evidence>
<accession>A0A2K5AQ79</accession>
<proteinExistence type="predicted"/>
<feature type="transmembrane region" description="Helical" evidence="6">
    <location>
        <begin position="12"/>
        <end position="33"/>
    </location>
</feature>